<feature type="chain" id="PRO_5012962290" evidence="1">
    <location>
        <begin position="20"/>
        <end position="291"/>
    </location>
</feature>
<accession>A0A212JSQ0</accession>
<evidence type="ECO:0000256" key="1">
    <source>
        <dbReference type="SAM" id="SignalP"/>
    </source>
</evidence>
<keyword evidence="1" id="KW-0732">Signal</keyword>
<evidence type="ECO:0000313" key="2">
    <source>
        <dbReference type="EMBL" id="SBW02461.1"/>
    </source>
</evidence>
<proteinExistence type="predicted"/>
<name>A0A212JSQ0_9BACT</name>
<organism evidence="2">
    <name type="scientific">uncultured Dysgonomonas sp</name>
    <dbReference type="NCBI Taxonomy" id="206096"/>
    <lineage>
        <taxon>Bacteria</taxon>
        <taxon>Pseudomonadati</taxon>
        <taxon>Bacteroidota</taxon>
        <taxon>Bacteroidia</taxon>
        <taxon>Bacteroidales</taxon>
        <taxon>Dysgonomonadaceae</taxon>
        <taxon>Dysgonomonas</taxon>
        <taxon>environmental samples</taxon>
    </lineage>
</organism>
<protein>
    <submittedName>
        <fullName evidence="2">Uncharacterized protein</fullName>
    </submittedName>
</protein>
<sequence>MKKAIVLFLLCLLFSQSYSQFNLLEEAYKKKSKEKLNEFFNDWQKETPSISDAEFENLTDREKEVYKVFGAFYNPVNLQTIGRSEWGDTIYQSVKYLIVQNSIQYRIQNRVFFTEEEKVAVYKKLQEEYGQQGLDSLKLQSIPAFAEEWVTEELIENENVHTDTITDFRPVLFFSDKKVVYLNSLYNIGLTHFLGTHIIKNKDRLTYAYYLSDKEIGKRQTFLEQNIKVWRGHWGAYWQLLTYPEVNIIVFDKEMKYARVFFRIVYEGGEALLKKEEGEWNIISSKLTWIE</sequence>
<dbReference type="EMBL" id="FLUM01000003">
    <property type="protein sequence ID" value="SBW02461.1"/>
    <property type="molecule type" value="Genomic_DNA"/>
</dbReference>
<reference evidence="2" key="1">
    <citation type="submission" date="2016-04" db="EMBL/GenBank/DDBJ databases">
        <authorList>
            <person name="Evans L.H."/>
            <person name="Alamgir A."/>
            <person name="Owens N."/>
            <person name="Weber N.D."/>
            <person name="Virtaneva K."/>
            <person name="Barbian K."/>
            <person name="Babar A."/>
            <person name="Rosenke K."/>
        </authorList>
    </citation>
    <scope>NUCLEOTIDE SEQUENCE</scope>
    <source>
        <strain evidence="2">86-1</strain>
    </source>
</reference>
<dbReference type="RefSeq" id="WP_296942084.1">
    <property type="nucleotide sequence ID" value="NZ_LT599032.1"/>
</dbReference>
<feature type="signal peptide" evidence="1">
    <location>
        <begin position="1"/>
        <end position="19"/>
    </location>
</feature>
<gene>
    <name evidence="2" type="ORF">KL86DYS1_30309</name>
</gene>
<dbReference type="AlphaFoldDB" id="A0A212JSQ0"/>